<gene>
    <name evidence="1" type="ORF">ACFFGT_20530</name>
</gene>
<dbReference type="SUPFAM" id="SSF54427">
    <property type="entry name" value="NTF2-like"/>
    <property type="match status" value="1"/>
</dbReference>
<proteinExistence type="predicted"/>
<reference evidence="1 2" key="1">
    <citation type="submission" date="2024-09" db="EMBL/GenBank/DDBJ databases">
        <authorList>
            <person name="Sun Q."/>
            <person name="Mori K."/>
        </authorList>
    </citation>
    <scope>NUCLEOTIDE SEQUENCE [LARGE SCALE GENOMIC DNA]</scope>
    <source>
        <strain evidence="1 2">NCAIM B.02415</strain>
    </source>
</reference>
<accession>A0ABV6LAU7</accession>
<evidence type="ECO:0008006" key="3">
    <source>
        <dbReference type="Google" id="ProtNLM"/>
    </source>
</evidence>
<name>A0ABV6LAU7_9SPHI</name>
<dbReference type="EMBL" id="JBHLTS010000064">
    <property type="protein sequence ID" value="MFC0516605.1"/>
    <property type="molecule type" value="Genomic_DNA"/>
</dbReference>
<protein>
    <recommendedName>
        <fullName evidence="3">DUF4783 domain-containing protein</fullName>
    </recommendedName>
</protein>
<dbReference type="InterPro" id="IPR032710">
    <property type="entry name" value="NTF2-like_dom_sf"/>
</dbReference>
<keyword evidence="2" id="KW-1185">Reference proteome</keyword>
<evidence type="ECO:0000313" key="2">
    <source>
        <dbReference type="Proteomes" id="UP001589828"/>
    </source>
</evidence>
<sequence length="142" mass="15942">MKTLNHYIIYGTLITSTVNAQAAKTPASTIQNINTMNTEKLTNPVVKQAIDALQSGDKQAWFALFGKDSQLFDDGNKMNFKSFFEKALGHERFTSIDKAEQNGTHIYGKFHSDQWGDFKTYFKFTVDADGKISKLEIGQAGY</sequence>
<organism evidence="1 2">
    <name type="scientific">Mucilaginibacter angelicae</name>
    <dbReference type="NCBI Taxonomy" id="869718"/>
    <lineage>
        <taxon>Bacteria</taxon>
        <taxon>Pseudomonadati</taxon>
        <taxon>Bacteroidota</taxon>
        <taxon>Sphingobacteriia</taxon>
        <taxon>Sphingobacteriales</taxon>
        <taxon>Sphingobacteriaceae</taxon>
        <taxon>Mucilaginibacter</taxon>
    </lineage>
</organism>
<evidence type="ECO:0000313" key="1">
    <source>
        <dbReference type="EMBL" id="MFC0516605.1"/>
    </source>
</evidence>
<dbReference type="RefSeq" id="WP_377024380.1">
    <property type="nucleotide sequence ID" value="NZ_JBHLTS010000064.1"/>
</dbReference>
<dbReference type="Proteomes" id="UP001589828">
    <property type="component" value="Unassembled WGS sequence"/>
</dbReference>
<comment type="caution">
    <text evidence="1">The sequence shown here is derived from an EMBL/GenBank/DDBJ whole genome shotgun (WGS) entry which is preliminary data.</text>
</comment>